<evidence type="ECO:0008006" key="3">
    <source>
        <dbReference type="Google" id="ProtNLM"/>
    </source>
</evidence>
<dbReference type="Gene3D" id="3.40.50.150">
    <property type="entry name" value="Vaccinia Virus protein VP39"/>
    <property type="match status" value="1"/>
</dbReference>
<evidence type="ECO:0000313" key="1">
    <source>
        <dbReference type="EMBL" id="ADR35398.1"/>
    </source>
</evidence>
<evidence type="ECO:0000313" key="2">
    <source>
        <dbReference type="Proteomes" id="UP000008721"/>
    </source>
</evidence>
<dbReference type="HOGENOM" id="CLU_077876_1_0_7"/>
<dbReference type="Proteomes" id="UP000008721">
    <property type="component" value="Plasmid pSULKU02"/>
</dbReference>
<dbReference type="InterPro" id="IPR029063">
    <property type="entry name" value="SAM-dependent_MTases_sf"/>
</dbReference>
<proteinExistence type="predicted"/>
<sequence length="224" mass="25858">MSLQLDDFLITGRTFEEYVAFFDLNAETMKNMRVLDCPSGASSFIAEAKNRGIAASGCDILYCYDRDALRVQGEKSIEKIYADTSWMADNNFDFYHSIERHKEHRVGALEAFCADYNTKDYWFAELPKLPYADDSFDLVLSSHLLFVYDDRLDLAFHEASITEMLRIGKEVRIFPLVDYKNSRVDEPDNFSPFAYQIAEKFGGEIVKVGFEFQKNGGYMLRIKQ</sequence>
<dbReference type="OrthoDB" id="9765084at2"/>
<dbReference type="SUPFAM" id="SSF53335">
    <property type="entry name" value="S-adenosyl-L-methionine-dependent methyltransferases"/>
    <property type="match status" value="1"/>
</dbReference>
<dbReference type="AlphaFoldDB" id="E4U3Y2"/>
<keyword evidence="1" id="KW-0614">Plasmid</keyword>
<keyword evidence="2" id="KW-1185">Reference proteome</keyword>
<dbReference type="KEGG" id="sku:Sulku_2748"/>
<reference evidence="1 2" key="1">
    <citation type="journal article" date="2012" name="Stand. Genomic Sci.">
        <title>Complete genome sequence of the sulfur compounds oxidizing chemolithoautotroph Sulfuricurvum kujiense type strain (YK-1(T)).</title>
        <authorList>
            <person name="Han C."/>
            <person name="Kotsyurbenko O."/>
            <person name="Chertkov O."/>
            <person name="Held B."/>
            <person name="Lapidus A."/>
            <person name="Nolan M."/>
            <person name="Lucas S."/>
            <person name="Hammon N."/>
            <person name="Deshpande S."/>
            <person name="Cheng J.F."/>
            <person name="Tapia R."/>
            <person name="Goodwin L.A."/>
            <person name="Pitluck S."/>
            <person name="Liolios K."/>
            <person name="Pagani I."/>
            <person name="Ivanova N."/>
            <person name="Mavromatis K."/>
            <person name="Mikhailova N."/>
            <person name="Pati A."/>
            <person name="Chen A."/>
            <person name="Palaniappan K."/>
            <person name="Land M."/>
            <person name="Hauser L."/>
            <person name="Chang Y.J."/>
            <person name="Jeffries C.D."/>
            <person name="Brambilla E.M."/>
            <person name="Rohde M."/>
            <person name="Spring S."/>
            <person name="Sikorski J."/>
            <person name="Goker M."/>
            <person name="Woyke T."/>
            <person name="Bristow J."/>
            <person name="Eisen J.A."/>
            <person name="Markowitz V."/>
            <person name="Hugenholtz P."/>
            <person name="Kyrpides N.C."/>
            <person name="Klenk H.P."/>
            <person name="Detter J.C."/>
        </authorList>
    </citation>
    <scope>NUCLEOTIDE SEQUENCE [LARGE SCALE GENOMIC DNA]</scope>
    <source>
        <strain evidence="2">ATCC BAA-921 / DSM 16994 / JCM 11577 / YK-1</strain>
    </source>
</reference>
<dbReference type="EMBL" id="CP002357">
    <property type="protein sequence ID" value="ADR35398.1"/>
    <property type="molecule type" value="Genomic_DNA"/>
</dbReference>
<geneLocation type="plasmid" evidence="1 2">
    <name>pSULKU02</name>
</geneLocation>
<protein>
    <recommendedName>
        <fullName evidence="3">Methyltransferase type 11 domain-containing protein</fullName>
    </recommendedName>
</protein>
<name>E4U3Y2_SULKY</name>
<dbReference type="RefSeq" id="WP_013450009.1">
    <property type="nucleotide sequence ID" value="NC_014755.1"/>
</dbReference>
<gene>
    <name evidence="1" type="ordered locus">Sulku_2748</name>
</gene>
<organism evidence="1 2">
    <name type="scientific">Sulfuricurvum kujiense (strain ATCC BAA-921 / DSM 16994 / JCM 11577 / YK-1)</name>
    <dbReference type="NCBI Taxonomy" id="709032"/>
    <lineage>
        <taxon>Bacteria</taxon>
        <taxon>Pseudomonadati</taxon>
        <taxon>Campylobacterota</taxon>
        <taxon>Epsilonproteobacteria</taxon>
        <taxon>Campylobacterales</taxon>
        <taxon>Sulfurimonadaceae</taxon>
        <taxon>Sulfuricurvum</taxon>
    </lineage>
</organism>
<accession>E4U3Y2</accession>